<dbReference type="EMBL" id="CP002801">
    <property type="protein sequence ID" value="AEH09397.1"/>
    <property type="molecule type" value="Genomic_DNA"/>
</dbReference>
<proteinExistence type="predicted"/>
<dbReference type="Proteomes" id="UP000001549">
    <property type="component" value="Chromosome"/>
</dbReference>
<gene>
    <name evidence="1" type="ordered locus">FsymDg_1966</name>
</gene>
<dbReference type="AlphaFoldDB" id="F8B4B2"/>
<dbReference type="KEGG" id="fsy:FsymDg_1966"/>
<organism evidence="1 2">
    <name type="scientific">Candidatus Protofrankia datiscae</name>
    <dbReference type="NCBI Taxonomy" id="2716812"/>
    <lineage>
        <taxon>Bacteria</taxon>
        <taxon>Bacillati</taxon>
        <taxon>Actinomycetota</taxon>
        <taxon>Actinomycetes</taxon>
        <taxon>Frankiales</taxon>
        <taxon>Frankiaceae</taxon>
        <taxon>Protofrankia</taxon>
    </lineage>
</organism>
<sequence length="109" mass="11801">MNSTIRFYADESALGVGRKPEAGRRDVVYPGHKFVPEFPLPKKAARFVAGVRPQARFLGQAPWALVVAKPPKAKPVKASTADNVTGWALRATGHVADHGSRWAAHACEE</sequence>
<protein>
    <submittedName>
        <fullName evidence="1">Uncharacterized protein</fullName>
    </submittedName>
</protein>
<name>F8B4B2_9ACTN</name>
<accession>F8B4B2</accession>
<dbReference type="HOGENOM" id="CLU_2179980_0_0_11"/>
<evidence type="ECO:0000313" key="1">
    <source>
        <dbReference type="EMBL" id="AEH09397.1"/>
    </source>
</evidence>
<keyword evidence="2" id="KW-1185">Reference proteome</keyword>
<reference evidence="1 2" key="1">
    <citation type="submission" date="2011-05" db="EMBL/GenBank/DDBJ databases">
        <title>Complete sequence of chromosome of Frankia symbiont of Datisca glomerata.</title>
        <authorList>
            <consortium name="US DOE Joint Genome Institute"/>
            <person name="Lucas S."/>
            <person name="Han J."/>
            <person name="Lapidus A."/>
            <person name="Cheng J.-F."/>
            <person name="Goodwin L."/>
            <person name="Pitluck S."/>
            <person name="Peters L."/>
            <person name="Mikhailova N."/>
            <person name="Chertkov O."/>
            <person name="Teshima H."/>
            <person name="Han C."/>
            <person name="Tapia R."/>
            <person name="Land M."/>
            <person name="Hauser L."/>
            <person name="Kyrpides N."/>
            <person name="Ivanova N."/>
            <person name="Pagani I."/>
            <person name="Berry A."/>
            <person name="Pawlowski K."/>
            <person name="Persson T."/>
            <person name="Vanden Heuvel B."/>
            <person name="Benson D."/>
            <person name="Woyke T."/>
        </authorList>
    </citation>
    <scope>NUCLEOTIDE SEQUENCE [LARGE SCALE GENOMIC DNA]</scope>
    <source>
        <strain evidence="2">4085684</strain>
    </source>
</reference>
<evidence type="ECO:0000313" key="2">
    <source>
        <dbReference type="Proteomes" id="UP000001549"/>
    </source>
</evidence>